<evidence type="ECO:0000256" key="7">
    <source>
        <dbReference type="ARBA" id="ARBA00022840"/>
    </source>
</evidence>
<evidence type="ECO:0000256" key="6">
    <source>
        <dbReference type="ARBA" id="ARBA00022777"/>
    </source>
</evidence>
<keyword evidence="8" id="KW-0963">Cytoplasm</keyword>
<evidence type="ECO:0000256" key="9">
    <source>
        <dbReference type="PIRSR" id="PIRSR035805-1"/>
    </source>
</evidence>
<dbReference type="GO" id="GO:0004797">
    <property type="term" value="F:thymidine kinase activity"/>
    <property type="evidence" value="ECO:0007669"/>
    <property type="project" value="UniProtKB-UniRule"/>
</dbReference>
<keyword evidence="5 8" id="KW-0547">Nucleotide-binding</keyword>
<evidence type="ECO:0000256" key="8">
    <source>
        <dbReference type="HAMAP-Rule" id="MF_00124"/>
    </source>
</evidence>
<dbReference type="AlphaFoldDB" id="A0A449BKJ8"/>
<evidence type="ECO:0000256" key="12">
    <source>
        <dbReference type="RuleBase" id="RU004165"/>
    </source>
</evidence>
<keyword evidence="3 8" id="KW-0237">DNA synthesis</keyword>
<feature type="binding site" evidence="10">
    <location>
        <begin position="172"/>
        <end position="175"/>
    </location>
    <ligand>
        <name>substrate</name>
    </ligand>
</feature>
<evidence type="ECO:0000256" key="2">
    <source>
        <dbReference type="ARBA" id="ARBA00012118"/>
    </source>
</evidence>
<dbReference type="NCBIfam" id="NF003296">
    <property type="entry name" value="PRK04296.1-1"/>
    <property type="match status" value="1"/>
</dbReference>
<feature type="active site" description="Proton acceptor" evidence="8 9">
    <location>
        <position position="90"/>
    </location>
</feature>
<evidence type="ECO:0000313" key="13">
    <source>
        <dbReference type="EMBL" id="VEU82991.1"/>
    </source>
</evidence>
<dbReference type="Proteomes" id="UP000290909">
    <property type="component" value="Chromosome"/>
</dbReference>
<evidence type="ECO:0000313" key="14">
    <source>
        <dbReference type="Proteomes" id="UP000290909"/>
    </source>
</evidence>
<dbReference type="STRING" id="1408416.GCA_000702765_01233"/>
<feature type="binding site" evidence="8">
    <location>
        <begin position="89"/>
        <end position="92"/>
    </location>
    <ligand>
        <name>ATP</name>
        <dbReference type="ChEBI" id="CHEBI:30616"/>
    </ligand>
</feature>
<dbReference type="Pfam" id="PF00265">
    <property type="entry name" value="TK"/>
    <property type="match status" value="1"/>
</dbReference>
<sequence length="197" mass="22069">MYHTYKNGFIEVVCGPMFAGKTEELIRRAKRLRYAKQKFQVFKPSIDNRYSLKSEIVSHNLLTEDAILINHSSEILNLLEPDTEAVIIDEAQFLDDGVIKIADTLADKGLRVIIGGLDRDFKGEPFGPMPQLLAIAEFVTKLTAICVKTGMPATRTQRIINGQPARYDDPIVVVGASDSYEPRSRHAHEVVGKDEQK</sequence>
<dbReference type="PIRSF" id="PIRSF035805">
    <property type="entry name" value="TK_cell"/>
    <property type="match status" value="1"/>
</dbReference>
<keyword evidence="4 8" id="KW-0808">Transferase</keyword>
<evidence type="ECO:0000256" key="10">
    <source>
        <dbReference type="PIRSR" id="PIRSR035805-2"/>
    </source>
</evidence>
<dbReference type="KEGG" id="ahk:NCTC10172_01038"/>
<comment type="caution">
    <text evidence="8">Lacks conserved residue(s) required for the propagation of feature annotation.</text>
</comment>
<dbReference type="PANTHER" id="PTHR11441">
    <property type="entry name" value="THYMIDINE KINASE"/>
    <property type="match status" value="1"/>
</dbReference>
<dbReference type="EC" id="2.7.1.21" evidence="2 8"/>
<comment type="subcellular location">
    <subcellularLocation>
        <location evidence="8">Cytoplasm</location>
    </subcellularLocation>
</comment>
<dbReference type="SUPFAM" id="SSF57716">
    <property type="entry name" value="Glucocorticoid receptor-like (DNA-binding domain)"/>
    <property type="match status" value="1"/>
</dbReference>
<keyword evidence="14" id="KW-1185">Reference proteome</keyword>
<dbReference type="GO" id="GO:0046104">
    <property type="term" value="P:thymidine metabolic process"/>
    <property type="evidence" value="ECO:0007669"/>
    <property type="project" value="TreeGrafter"/>
</dbReference>
<dbReference type="Gene3D" id="3.40.50.300">
    <property type="entry name" value="P-loop containing nucleotide triphosphate hydrolases"/>
    <property type="match status" value="1"/>
</dbReference>
<dbReference type="InterPro" id="IPR001267">
    <property type="entry name" value="Thymidine_kinase"/>
</dbReference>
<dbReference type="GO" id="GO:0005524">
    <property type="term" value="F:ATP binding"/>
    <property type="evidence" value="ECO:0007669"/>
    <property type="project" value="UniProtKB-UniRule"/>
</dbReference>
<gene>
    <name evidence="8 13" type="primary">tdk</name>
    <name evidence="13" type="ORF">NCTC10172_01038</name>
</gene>
<proteinExistence type="inferred from homology"/>
<dbReference type="Gene3D" id="3.30.60.20">
    <property type="match status" value="1"/>
</dbReference>
<dbReference type="SUPFAM" id="SSF52540">
    <property type="entry name" value="P-loop containing nucleoside triphosphate hydrolases"/>
    <property type="match status" value="1"/>
</dbReference>
<dbReference type="GO" id="GO:0071897">
    <property type="term" value="P:DNA biosynthetic process"/>
    <property type="evidence" value="ECO:0007669"/>
    <property type="project" value="UniProtKB-KW"/>
</dbReference>
<feature type="binding site" evidence="8">
    <location>
        <begin position="15"/>
        <end position="22"/>
    </location>
    <ligand>
        <name>ATP</name>
        <dbReference type="ChEBI" id="CHEBI:30616"/>
    </ligand>
</feature>
<dbReference type="HAMAP" id="MF_00124">
    <property type="entry name" value="Thymidine_kinase"/>
    <property type="match status" value="1"/>
</dbReference>
<dbReference type="RefSeq" id="WP_035369937.1">
    <property type="nucleotide sequence ID" value="NZ_LR215050.1"/>
</dbReference>
<dbReference type="GO" id="GO:0005829">
    <property type="term" value="C:cytosol"/>
    <property type="evidence" value="ECO:0007669"/>
    <property type="project" value="TreeGrafter"/>
</dbReference>
<evidence type="ECO:0000256" key="4">
    <source>
        <dbReference type="ARBA" id="ARBA00022679"/>
    </source>
</evidence>
<organism evidence="13 14">
    <name type="scientific">Acholeplasma hippikon</name>
    <dbReference type="NCBI Taxonomy" id="264636"/>
    <lineage>
        <taxon>Bacteria</taxon>
        <taxon>Bacillati</taxon>
        <taxon>Mycoplasmatota</taxon>
        <taxon>Mollicutes</taxon>
        <taxon>Acholeplasmatales</taxon>
        <taxon>Acholeplasmataceae</taxon>
        <taxon>Acholeplasma</taxon>
    </lineage>
</organism>
<dbReference type="InterPro" id="IPR027417">
    <property type="entry name" value="P-loop_NTPase"/>
</dbReference>
<dbReference type="EMBL" id="LR215050">
    <property type="protein sequence ID" value="VEU82991.1"/>
    <property type="molecule type" value="Genomic_DNA"/>
</dbReference>
<accession>A0A449BKJ8</accession>
<evidence type="ECO:0000256" key="5">
    <source>
        <dbReference type="ARBA" id="ARBA00022741"/>
    </source>
</evidence>
<protein>
    <recommendedName>
        <fullName evidence="2 8">Thymidine kinase</fullName>
        <ecNumber evidence="2 8">2.7.1.21</ecNumber>
    </recommendedName>
</protein>
<comment type="catalytic activity">
    <reaction evidence="8 11">
        <text>thymidine + ATP = dTMP + ADP + H(+)</text>
        <dbReference type="Rhea" id="RHEA:19129"/>
        <dbReference type="ChEBI" id="CHEBI:15378"/>
        <dbReference type="ChEBI" id="CHEBI:17748"/>
        <dbReference type="ChEBI" id="CHEBI:30616"/>
        <dbReference type="ChEBI" id="CHEBI:63528"/>
        <dbReference type="ChEBI" id="CHEBI:456216"/>
        <dbReference type="EC" id="2.7.1.21"/>
    </reaction>
</comment>
<dbReference type="PANTHER" id="PTHR11441:SF0">
    <property type="entry name" value="THYMIDINE KINASE, CYTOSOLIC"/>
    <property type="match status" value="1"/>
</dbReference>
<comment type="similarity">
    <text evidence="1 8 12">Belongs to the thymidine kinase family.</text>
</comment>
<evidence type="ECO:0000256" key="11">
    <source>
        <dbReference type="RuleBase" id="RU000544"/>
    </source>
</evidence>
<reference evidence="13 14" key="1">
    <citation type="submission" date="2019-01" db="EMBL/GenBank/DDBJ databases">
        <authorList>
            <consortium name="Pathogen Informatics"/>
        </authorList>
    </citation>
    <scope>NUCLEOTIDE SEQUENCE [LARGE SCALE GENOMIC DNA]</scope>
    <source>
        <strain evidence="13 14">NCTC10172</strain>
    </source>
</reference>
<comment type="subunit">
    <text evidence="8">Homotetramer.</text>
</comment>
<name>A0A449BKJ8_9MOLU</name>
<feature type="binding site" evidence="10">
    <location>
        <position position="180"/>
    </location>
    <ligand>
        <name>substrate</name>
    </ligand>
</feature>
<keyword evidence="7 8" id="KW-0067">ATP-binding</keyword>
<evidence type="ECO:0000256" key="3">
    <source>
        <dbReference type="ARBA" id="ARBA00022634"/>
    </source>
</evidence>
<evidence type="ECO:0000256" key="1">
    <source>
        <dbReference type="ARBA" id="ARBA00007587"/>
    </source>
</evidence>
<keyword evidence="6 8" id="KW-0418">Kinase</keyword>